<feature type="domain" description="BZIP" evidence="4">
    <location>
        <begin position="94"/>
        <end position="152"/>
    </location>
</feature>
<dbReference type="GO" id="GO:0090575">
    <property type="term" value="C:RNA polymerase II transcription regulator complex"/>
    <property type="evidence" value="ECO:0007669"/>
    <property type="project" value="TreeGrafter"/>
</dbReference>
<dbReference type="SUPFAM" id="SSF57959">
    <property type="entry name" value="Leucine zipper domain"/>
    <property type="match status" value="1"/>
</dbReference>
<feature type="compositionally biased region" description="Basic and acidic residues" evidence="3">
    <location>
        <begin position="68"/>
        <end position="98"/>
    </location>
</feature>
<evidence type="ECO:0000259" key="4">
    <source>
        <dbReference type="PROSITE" id="PS50217"/>
    </source>
</evidence>
<feature type="compositionally biased region" description="Low complexity" evidence="3">
    <location>
        <begin position="167"/>
        <end position="187"/>
    </location>
</feature>
<dbReference type="OrthoDB" id="2590011at2759"/>
<keyword evidence="6" id="KW-1185">Reference proteome</keyword>
<feature type="compositionally biased region" description="Polar residues" evidence="3">
    <location>
        <begin position="43"/>
        <end position="54"/>
    </location>
</feature>
<evidence type="ECO:0000256" key="3">
    <source>
        <dbReference type="SAM" id="MobiDB-lite"/>
    </source>
</evidence>
<dbReference type="InterPro" id="IPR050936">
    <property type="entry name" value="AP-1-like"/>
</dbReference>
<keyword evidence="2" id="KW-0539">Nucleus</keyword>
<dbReference type="Gene3D" id="1.10.238.100">
    <property type="entry name" value="YAP1 redox domain. Chain B"/>
    <property type="match status" value="1"/>
</dbReference>
<protein>
    <recommendedName>
        <fullName evidence="4">BZIP domain-containing protein</fullName>
    </recommendedName>
</protein>
<comment type="subcellular location">
    <subcellularLocation>
        <location evidence="1">Nucleus</location>
    </subcellularLocation>
</comment>
<evidence type="ECO:0000313" key="6">
    <source>
        <dbReference type="Proteomes" id="UP000799640"/>
    </source>
</evidence>
<sequence>MRPLHHGPPSYYTASSISSREYDGRPVSSGFAWPRGYQAPRSLANSDTNSSQHKSPLERLGFKLNIGGEKKTRADGHTPKRRGPKPDSKPALTRRQELNRQAQRTHRERKEMYIKALEQEVLRLKEVFEQVVKERDAFSEEVRRLREIIAAHGIHYDMTGPNPVYTASSQYGGSSTSLSGGTHTQSGASTGYTSPPSHPPPPPPIPAAYETAGPQFQQPGHAGAPGLDYNQIGIDFVLTLERPCMDHMQFLMVRSEDALEGEISGHALMATCPPISHVKEHPDDKYPHQMPDIGMADLVKLLDLSNRLPLDGEITPIMAWSELRTHPRYLEFTLADFEAMRDDLKGKVRCYGFGAVLEEFEVRDAIANVLTMKDNPMLEHTPAEWETQAGAMEDVKTAL</sequence>
<dbReference type="InterPro" id="IPR004827">
    <property type="entry name" value="bZIP"/>
</dbReference>
<accession>A0A6G1HMV2</accession>
<dbReference type="GO" id="GO:0001228">
    <property type="term" value="F:DNA-binding transcription activator activity, RNA polymerase II-specific"/>
    <property type="evidence" value="ECO:0007669"/>
    <property type="project" value="TreeGrafter"/>
</dbReference>
<proteinExistence type="predicted"/>
<dbReference type="Proteomes" id="UP000799640">
    <property type="component" value="Unassembled WGS sequence"/>
</dbReference>
<feature type="compositionally biased region" description="Pro residues" evidence="3">
    <location>
        <begin position="196"/>
        <end position="206"/>
    </location>
</feature>
<evidence type="ECO:0000313" key="5">
    <source>
        <dbReference type="EMBL" id="KAF2397398.1"/>
    </source>
</evidence>
<reference evidence="5" key="1">
    <citation type="journal article" date="2020" name="Stud. Mycol.">
        <title>101 Dothideomycetes genomes: a test case for predicting lifestyles and emergence of pathogens.</title>
        <authorList>
            <person name="Haridas S."/>
            <person name="Albert R."/>
            <person name="Binder M."/>
            <person name="Bloem J."/>
            <person name="Labutti K."/>
            <person name="Salamov A."/>
            <person name="Andreopoulos B."/>
            <person name="Baker S."/>
            <person name="Barry K."/>
            <person name="Bills G."/>
            <person name="Bluhm B."/>
            <person name="Cannon C."/>
            <person name="Castanera R."/>
            <person name="Culley D."/>
            <person name="Daum C."/>
            <person name="Ezra D."/>
            <person name="Gonzalez J."/>
            <person name="Henrissat B."/>
            <person name="Kuo A."/>
            <person name="Liang C."/>
            <person name="Lipzen A."/>
            <person name="Lutzoni F."/>
            <person name="Magnuson J."/>
            <person name="Mondo S."/>
            <person name="Nolan M."/>
            <person name="Ohm R."/>
            <person name="Pangilinan J."/>
            <person name="Park H.-J."/>
            <person name="Ramirez L."/>
            <person name="Alfaro M."/>
            <person name="Sun H."/>
            <person name="Tritt A."/>
            <person name="Yoshinaga Y."/>
            <person name="Zwiers L.-H."/>
            <person name="Turgeon B."/>
            <person name="Goodwin S."/>
            <person name="Spatafora J."/>
            <person name="Crous P."/>
            <person name="Grigoriev I."/>
        </authorList>
    </citation>
    <scope>NUCLEOTIDE SEQUENCE</scope>
    <source>
        <strain evidence="5">CBS 262.69</strain>
    </source>
</reference>
<feature type="region of interest" description="Disordered" evidence="3">
    <location>
        <begin position="1"/>
        <end position="107"/>
    </location>
</feature>
<feature type="region of interest" description="Disordered" evidence="3">
    <location>
        <begin position="167"/>
        <end position="224"/>
    </location>
</feature>
<dbReference type="PANTHER" id="PTHR40621">
    <property type="entry name" value="TRANSCRIPTION FACTOR KAPC-RELATED"/>
    <property type="match status" value="1"/>
</dbReference>
<dbReference type="Pfam" id="PF00170">
    <property type="entry name" value="bZIP_1"/>
    <property type="match status" value="1"/>
</dbReference>
<dbReference type="PANTHER" id="PTHR40621:SF6">
    <property type="entry name" value="AP-1-LIKE TRANSCRIPTION FACTOR YAP1-RELATED"/>
    <property type="match status" value="1"/>
</dbReference>
<name>A0A6G1HMV2_9PEZI</name>
<dbReference type="Gene3D" id="1.20.5.170">
    <property type="match status" value="1"/>
</dbReference>
<dbReference type="CDD" id="cd14688">
    <property type="entry name" value="bZIP_YAP"/>
    <property type="match status" value="1"/>
</dbReference>
<evidence type="ECO:0000256" key="1">
    <source>
        <dbReference type="ARBA" id="ARBA00004123"/>
    </source>
</evidence>
<gene>
    <name evidence="5" type="ORF">EJ06DRAFT_482033</name>
</gene>
<dbReference type="PROSITE" id="PS50217">
    <property type="entry name" value="BZIP"/>
    <property type="match status" value="1"/>
</dbReference>
<evidence type="ECO:0000256" key="2">
    <source>
        <dbReference type="ARBA" id="ARBA00023242"/>
    </source>
</evidence>
<dbReference type="AlphaFoldDB" id="A0A6G1HMV2"/>
<organism evidence="5 6">
    <name type="scientific">Trichodelitschia bisporula</name>
    <dbReference type="NCBI Taxonomy" id="703511"/>
    <lineage>
        <taxon>Eukaryota</taxon>
        <taxon>Fungi</taxon>
        <taxon>Dikarya</taxon>
        <taxon>Ascomycota</taxon>
        <taxon>Pezizomycotina</taxon>
        <taxon>Dothideomycetes</taxon>
        <taxon>Dothideomycetes incertae sedis</taxon>
        <taxon>Phaeotrichales</taxon>
        <taxon>Phaeotrichaceae</taxon>
        <taxon>Trichodelitschia</taxon>
    </lineage>
</organism>
<dbReference type="SMART" id="SM00338">
    <property type="entry name" value="BRLZ"/>
    <property type="match status" value="1"/>
</dbReference>
<dbReference type="GO" id="GO:0000976">
    <property type="term" value="F:transcription cis-regulatory region binding"/>
    <property type="evidence" value="ECO:0007669"/>
    <property type="project" value="InterPro"/>
</dbReference>
<dbReference type="EMBL" id="ML996703">
    <property type="protein sequence ID" value="KAF2397398.1"/>
    <property type="molecule type" value="Genomic_DNA"/>
</dbReference>
<dbReference type="InterPro" id="IPR046347">
    <property type="entry name" value="bZIP_sf"/>
</dbReference>